<protein>
    <submittedName>
        <fullName evidence="2">Fuctinin-3</fullName>
    </submittedName>
</protein>
<dbReference type="Gene3D" id="1.20.5.1500">
    <property type="match status" value="1"/>
</dbReference>
<proteinExistence type="predicted"/>
<feature type="compositionally biased region" description="Basic and acidic residues" evidence="1">
    <location>
        <begin position="32"/>
        <end position="60"/>
    </location>
</feature>
<feature type="compositionally biased region" description="Acidic residues" evidence="1">
    <location>
        <begin position="77"/>
        <end position="125"/>
    </location>
</feature>
<dbReference type="AlphaFoldDB" id="G5BP29"/>
<name>G5BP29_HETGA</name>
<evidence type="ECO:0000256" key="1">
    <source>
        <dbReference type="SAM" id="MobiDB-lite"/>
    </source>
</evidence>
<sequence length="125" mass="13983">MWPEGSGLPARPLRLPFSPPPCSPDRAAAKVSKKELNSNHEGVDETSKKEQQEAIEHIDEVQNEIDSMNNPYYLVPDMDDEEGEGEDDDDEEEEGLEDTDKEGDEDEGEDEDDEGEEGEDEGEDD</sequence>
<organism evidence="2 3">
    <name type="scientific">Heterocephalus glaber</name>
    <name type="common">Naked mole rat</name>
    <dbReference type="NCBI Taxonomy" id="10181"/>
    <lineage>
        <taxon>Eukaryota</taxon>
        <taxon>Metazoa</taxon>
        <taxon>Chordata</taxon>
        <taxon>Craniata</taxon>
        <taxon>Vertebrata</taxon>
        <taxon>Euteleostomi</taxon>
        <taxon>Mammalia</taxon>
        <taxon>Eutheria</taxon>
        <taxon>Euarchontoglires</taxon>
        <taxon>Glires</taxon>
        <taxon>Rodentia</taxon>
        <taxon>Hystricomorpha</taxon>
        <taxon>Bathyergidae</taxon>
        <taxon>Heterocephalus</taxon>
    </lineage>
</organism>
<evidence type="ECO:0000313" key="2">
    <source>
        <dbReference type="EMBL" id="EHB11040.1"/>
    </source>
</evidence>
<dbReference type="EMBL" id="JH171219">
    <property type="protein sequence ID" value="EHB11040.1"/>
    <property type="molecule type" value="Genomic_DNA"/>
</dbReference>
<dbReference type="STRING" id="10181.G5BP29"/>
<evidence type="ECO:0000313" key="3">
    <source>
        <dbReference type="Proteomes" id="UP000006813"/>
    </source>
</evidence>
<dbReference type="Proteomes" id="UP000006813">
    <property type="component" value="Unassembled WGS sequence"/>
</dbReference>
<gene>
    <name evidence="2" type="ORF">GW7_09194</name>
</gene>
<reference evidence="2 3" key="1">
    <citation type="journal article" date="2011" name="Nature">
        <title>Genome sequencing reveals insights into physiology and longevity of the naked mole rat.</title>
        <authorList>
            <person name="Kim E.B."/>
            <person name="Fang X."/>
            <person name="Fushan A.A."/>
            <person name="Huang Z."/>
            <person name="Lobanov A.V."/>
            <person name="Han L."/>
            <person name="Marino S.M."/>
            <person name="Sun X."/>
            <person name="Turanov A.A."/>
            <person name="Yang P."/>
            <person name="Yim S.H."/>
            <person name="Zhao X."/>
            <person name="Kasaikina M.V."/>
            <person name="Stoletzki N."/>
            <person name="Peng C."/>
            <person name="Polak P."/>
            <person name="Xiong Z."/>
            <person name="Kiezun A."/>
            <person name="Zhu Y."/>
            <person name="Chen Y."/>
            <person name="Kryukov G.V."/>
            <person name="Zhang Q."/>
            <person name="Peshkin L."/>
            <person name="Yang L."/>
            <person name="Bronson R.T."/>
            <person name="Buffenstein R."/>
            <person name="Wang B."/>
            <person name="Han C."/>
            <person name="Li Q."/>
            <person name="Chen L."/>
            <person name="Zhao W."/>
            <person name="Sunyaev S.R."/>
            <person name="Park T.J."/>
            <person name="Zhang G."/>
            <person name="Wang J."/>
            <person name="Gladyshev V.N."/>
        </authorList>
    </citation>
    <scope>NUCLEOTIDE SEQUENCE [LARGE SCALE GENOMIC DNA]</scope>
</reference>
<accession>G5BP29</accession>
<feature type="region of interest" description="Disordered" evidence="1">
    <location>
        <begin position="1"/>
        <end position="125"/>
    </location>
</feature>
<dbReference type="InParanoid" id="G5BP29"/>